<proteinExistence type="predicted"/>
<dbReference type="EMBL" id="HBII01023283">
    <property type="protein sequence ID" value="CAE0350732.1"/>
    <property type="molecule type" value="Transcribed_RNA"/>
</dbReference>
<sequence length="109" mass="13039">MMPFIVSSMHFQNLTTPEQAKLQLARHWRHANKVRDPTAVDHFTIKMYERLLNIQQQDVWGGYVAHLIAPTGYDQYVQNHGFSFLNRAKYEKKSKFMEEFYEGKRQNLF</sequence>
<name>A0A7S3JBC4_9SPIT</name>
<evidence type="ECO:0000313" key="1">
    <source>
        <dbReference type="EMBL" id="CAE0350731.1"/>
    </source>
</evidence>
<protein>
    <submittedName>
        <fullName evidence="2">Uncharacterized protein</fullName>
    </submittedName>
</protein>
<accession>A0A7S3JBC4</accession>
<organism evidence="2">
    <name type="scientific">Euplotes harpa</name>
    <dbReference type="NCBI Taxonomy" id="151035"/>
    <lineage>
        <taxon>Eukaryota</taxon>
        <taxon>Sar</taxon>
        <taxon>Alveolata</taxon>
        <taxon>Ciliophora</taxon>
        <taxon>Intramacronucleata</taxon>
        <taxon>Spirotrichea</taxon>
        <taxon>Hypotrichia</taxon>
        <taxon>Euplotida</taxon>
        <taxon>Euplotidae</taxon>
        <taxon>Euplotes</taxon>
    </lineage>
</organism>
<dbReference type="EMBL" id="HBII01023282">
    <property type="protein sequence ID" value="CAE0350731.1"/>
    <property type="molecule type" value="Transcribed_RNA"/>
</dbReference>
<reference evidence="2" key="1">
    <citation type="submission" date="2021-01" db="EMBL/GenBank/DDBJ databases">
        <authorList>
            <person name="Corre E."/>
            <person name="Pelletier E."/>
            <person name="Niang G."/>
            <person name="Scheremetjew M."/>
            <person name="Finn R."/>
            <person name="Kale V."/>
            <person name="Holt S."/>
            <person name="Cochrane G."/>
            <person name="Meng A."/>
            <person name="Brown T."/>
            <person name="Cohen L."/>
        </authorList>
    </citation>
    <scope>NUCLEOTIDE SEQUENCE</scope>
    <source>
        <strain evidence="2">FSP1.4</strain>
    </source>
</reference>
<gene>
    <name evidence="1" type="ORF">EHAR0213_LOCUS9645</name>
    <name evidence="2" type="ORF">EHAR0213_LOCUS9646</name>
</gene>
<dbReference type="AlphaFoldDB" id="A0A7S3JBC4"/>
<evidence type="ECO:0000313" key="2">
    <source>
        <dbReference type="EMBL" id="CAE0350732.1"/>
    </source>
</evidence>